<dbReference type="Proteomes" id="UP000005277">
    <property type="component" value="Unassembled WGS sequence"/>
</dbReference>
<dbReference type="SUPFAM" id="SSF56059">
    <property type="entry name" value="Glutathione synthetase ATP-binding domain-like"/>
    <property type="match status" value="1"/>
</dbReference>
<dbReference type="Pfam" id="PF13535">
    <property type="entry name" value="ATP-grasp_4"/>
    <property type="match status" value="1"/>
</dbReference>
<evidence type="ECO:0000259" key="5">
    <source>
        <dbReference type="PROSITE" id="PS50975"/>
    </source>
</evidence>
<dbReference type="PANTHER" id="PTHR43055">
    <property type="entry name" value="FORMATE-DEPENDENT PHOSPHORIBOSYLGLYCINAMIDE FORMYLTRANSFERASE"/>
    <property type="match status" value="1"/>
</dbReference>
<dbReference type="InterPro" id="IPR013815">
    <property type="entry name" value="ATP_grasp_subdomain_1"/>
</dbReference>
<evidence type="ECO:0000256" key="1">
    <source>
        <dbReference type="ARBA" id="ARBA00022598"/>
    </source>
</evidence>
<feature type="domain" description="ATP-grasp" evidence="5">
    <location>
        <begin position="115"/>
        <end position="310"/>
    </location>
</feature>
<dbReference type="Gene3D" id="3.30.1490.20">
    <property type="entry name" value="ATP-grasp fold, A domain"/>
    <property type="match status" value="1"/>
</dbReference>
<dbReference type="Gene3D" id="3.30.470.20">
    <property type="entry name" value="ATP-grasp fold, B domain"/>
    <property type="match status" value="1"/>
</dbReference>
<name>F0GYJ1_9FIRM</name>
<evidence type="ECO:0000256" key="3">
    <source>
        <dbReference type="ARBA" id="ARBA00022840"/>
    </source>
</evidence>
<dbReference type="OrthoDB" id="9803907at2"/>
<dbReference type="GO" id="GO:0046872">
    <property type="term" value="F:metal ion binding"/>
    <property type="evidence" value="ECO:0007669"/>
    <property type="project" value="InterPro"/>
</dbReference>
<evidence type="ECO:0000256" key="4">
    <source>
        <dbReference type="PROSITE-ProRule" id="PRU00409"/>
    </source>
</evidence>
<sequence>MNNLNGKKILFLGASTYFYEAAKYAKDQGAYIIAIDRRPKEECVVKQIADKEYLMDTTDIETIKELILKEKIDGIYPGASEVNIPISIKLAEDTGIPKYCEENQWEMATNKAIFKDVCRKYDLPVSPVFDIAEPIDENQISKLTFPLVTKPVDNNGSTGITICEKPDDFINAYNKAKSASKTGNVLVEKKMNFEHSLIAHYTAQEGEVIFCGLTDKESKKINKDSAPVMSIQFMPSKLTEDFKANINDKIINMLEGIGIKYGPIWIEVFYDENNFYLNEIGYRYGGSLTYYPVDYLFGINQMHLLINYLATSKPLYKNFKDIKEIKERKNHKYCILPIQLKHGTIKSIEGLEDLIDKKFVYAFIQSHIVNDVIEKTGTTHQVFGYIHLVADGQEQLEEYIKYVNGSLKVLDENCENMVDILYCRK</sequence>
<dbReference type="GO" id="GO:0005829">
    <property type="term" value="C:cytosol"/>
    <property type="evidence" value="ECO:0007669"/>
    <property type="project" value="TreeGrafter"/>
</dbReference>
<organism evidence="6 7">
    <name type="scientific">Anaerococcus hydrogenalis ACS-025-V-Sch4</name>
    <dbReference type="NCBI Taxonomy" id="879306"/>
    <lineage>
        <taxon>Bacteria</taxon>
        <taxon>Bacillati</taxon>
        <taxon>Bacillota</taxon>
        <taxon>Tissierellia</taxon>
        <taxon>Tissierellales</taxon>
        <taxon>Peptoniphilaceae</taxon>
        <taxon>Anaerococcus</taxon>
    </lineage>
</organism>
<dbReference type="GO" id="GO:0005524">
    <property type="term" value="F:ATP binding"/>
    <property type="evidence" value="ECO:0007669"/>
    <property type="project" value="UniProtKB-UniRule"/>
</dbReference>
<proteinExistence type="predicted"/>
<gene>
    <name evidence="6" type="ORF">HMPREF9246_0799</name>
</gene>
<keyword evidence="3 4" id="KW-0067">ATP-binding</keyword>
<keyword evidence="2 4" id="KW-0547">Nucleotide-binding</keyword>
<dbReference type="GO" id="GO:0016874">
    <property type="term" value="F:ligase activity"/>
    <property type="evidence" value="ECO:0007669"/>
    <property type="project" value="UniProtKB-KW"/>
</dbReference>
<protein>
    <submittedName>
        <fullName evidence="6">Conserved domain protein</fullName>
    </submittedName>
</protein>
<dbReference type="PROSITE" id="PS50975">
    <property type="entry name" value="ATP_GRASP"/>
    <property type="match status" value="1"/>
</dbReference>
<dbReference type="AlphaFoldDB" id="F0GYJ1"/>
<reference evidence="6 7" key="1">
    <citation type="submission" date="2011-01" db="EMBL/GenBank/DDBJ databases">
        <authorList>
            <person name="Durkin A.S."/>
            <person name="Madupu R."/>
            <person name="Torralba M."/>
            <person name="Gillis M."/>
            <person name="Methe B."/>
            <person name="Sutton G."/>
            <person name="Nelson K.E."/>
        </authorList>
    </citation>
    <scope>NUCLEOTIDE SEQUENCE [LARGE SCALE GENOMIC DNA]</scope>
    <source>
        <strain evidence="6 7">ACS-025-V-Sch4</strain>
    </source>
</reference>
<evidence type="ECO:0000256" key="2">
    <source>
        <dbReference type="ARBA" id="ARBA00022741"/>
    </source>
</evidence>
<evidence type="ECO:0000313" key="7">
    <source>
        <dbReference type="Proteomes" id="UP000005277"/>
    </source>
</evidence>
<evidence type="ECO:0000313" key="6">
    <source>
        <dbReference type="EMBL" id="EGC84719.1"/>
    </source>
</evidence>
<keyword evidence="7" id="KW-1185">Reference proteome</keyword>
<dbReference type="EMBL" id="AEXN01000006">
    <property type="protein sequence ID" value="EGC84719.1"/>
    <property type="molecule type" value="Genomic_DNA"/>
</dbReference>
<dbReference type="Gene3D" id="3.40.50.20">
    <property type="match status" value="1"/>
</dbReference>
<accession>F0GYJ1</accession>
<dbReference type="InterPro" id="IPR011761">
    <property type="entry name" value="ATP-grasp"/>
</dbReference>
<dbReference type="PANTHER" id="PTHR43055:SF1">
    <property type="entry name" value="FORMATE-DEPENDENT PHOSPHORIBOSYLGLYCINAMIDE FORMYLTRANSFERASE"/>
    <property type="match status" value="1"/>
</dbReference>
<dbReference type="RefSeq" id="WP_004816297.1">
    <property type="nucleotide sequence ID" value="NZ_AEXN01000006.1"/>
</dbReference>
<comment type="caution">
    <text evidence="6">The sequence shown here is derived from an EMBL/GenBank/DDBJ whole genome shotgun (WGS) entry which is preliminary data.</text>
</comment>
<keyword evidence="1" id="KW-0436">Ligase</keyword>